<dbReference type="PANTHER" id="PTHR48085">
    <property type="entry name" value="CADMIUM/ZINC-TRANSPORTING ATPASE HMA2-RELATED"/>
    <property type="match status" value="1"/>
</dbReference>
<keyword evidence="10" id="KW-1003">Cell membrane</keyword>
<dbReference type="SFLD" id="SFLDF00027">
    <property type="entry name" value="p-type_atpase"/>
    <property type="match status" value="1"/>
</dbReference>
<dbReference type="SFLD" id="SFLDS00003">
    <property type="entry name" value="Haloacid_Dehalogenase"/>
    <property type="match status" value="1"/>
</dbReference>
<dbReference type="Gene3D" id="3.40.50.1000">
    <property type="entry name" value="HAD superfamily/HAD-like"/>
    <property type="match status" value="1"/>
</dbReference>
<feature type="transmembrane region" description="Helical" evidence="10">
    <location>
        <begin position="7"/>
        <end position="24"/>
    </location>
</feature>
<dbReference type="InterPro" id="IPR001757">
    <property type="entry name" value="P_typ_ATPase"/>
</dbReference>
<dbReference type="EC" id="7.2.2.12" evidence="8"/>
<keyword evidence="7 10" id="KW-0472">Membrane</keyword>
<feature type="transmembrane region" description="Helical" evidence="10">
    <location>
        <begin position="569"/>
        <end position="588"/>
    </location>
</feature>
<dbReference type="InterPro" id="IPR008250">
    <property type="entry name" value="ATPase_P-typ_transduc_dom_A_sf"/>
</dbReference>
<accession>A0ABR4YIH9</accession>
<dbReference type="InterPro" id="IPR044492">
    <property type="entry name" value="P_typ_ATPase_HD_dom"/>
</dbReference>
<gene>
    <name evidence="12" type="ORF">LG35_05725</name>
</gene>
<dbReference type="Pfam" id="PF00702">
    <property type="entry name" value="Hydrolase"/>
    <property type="match status" value="1"/>
</dbReference>
<dbReference type="InterPro" id="IPR051014">
    <property type="entry name" value="Cation_Transport_ATPase_IB"/>
</dbReference>
<evidence type="ECO:0000256" key="4">
    <source>
        <dbReference type="ARBA" id="ARBA00022723"/>
    </source>
</evidence>
<dbReference type="PRINTS" id="PR00120">
    <property type="entry name" value="HATPASE"/>
</dbReference>
<dbReference type="SFLD" id="SFLDG00002">
    <property type="entry name" value="C1.7:_P-type_atpase_like"/>
    <property type="match status" value="1"/>
</dbReference>
<keyword evidence="4 10" id="KW-0479">Metal-binding</keyword>
<comment type="caution">
    <text evidence="12">The sequence shown here is derived from an EMBL/GenBank/DDBJ whole genome shotgun (WGS) entry which is preliminary data.</text>
</comment>
<dbReference type="PROSITE" id="PS00154">
    <property type="entry name" value="ATPASE_E1_E2"/>
    <property type="match status" value="1"/>
</dbReference>
<dbReference type="NCBIfam" id="TIGR01494">
    <property type="entry name" value="ATPase_P-type"/>
    <property type="match status" value="1"/>
</dbReference>
<feature type="transmembrane region" description="Helical" evidence="10">
    <location>
        <begin position="265"/>
        <end position="290"/>
    </location>
</feature>
<evidence type="ECO:0000256" key="3">
    <source>
        <dbReference type="ARBA" id="ARBA00022692"/>
    </source>
</evidence>
<feature type="transmembrane region" description="Helical" evidence="10">
    <location>
        <begin position="30"/>
        <end position="49"/>
    </location>
</feature>
<dbReference type="PANTHER" id="PTHR48085:SF5">
    <property type="entry name" value="CADMIUM_ZINC-TRANSPORTING ATPASE HMA4-RELATED"/>
    <property type="match status" value="1"/>
</dbReference>
<dbReference type="NCBIfam" id="TIGR01512">
    <property type="entry name" value="ATPase-IB2_Cd"/>
    <property type="match status" value="1"/>
</dbReference>
<evidence type="ECO:0000256" key="9">
    <source>
        <dbReference type="ARBA" id="ARBA00047308"/>
    </source>
</evidence>
<dbReference type="SUPFAM" id="SSF56784">
    <property type="entry name" value="HAD-like"/>
    <property type="match status" value="1"/>
</dbReference>
<dbReference type="SUPFAM" id="SSF81653">
    <property type="entry name" value="Calcium ATPase, transduction domain A"/>
    <property type="match status" value="1"/>
</dbReference>
<keyword evidence="5" id="KW-1278">Translocase</keyword>
<dbReference type="NCBIfam" id="TIGR01525">
    <property type="entry name" value="ATPase-IB_hvy"/>
    <property type="match status" value="1"/>
</dbReference>
<evidence type="ECO:0000256" key="5">
    <source>
        <dbReference type="ARBA" id="ARBA00022967"/>
    </source>
</evidence>
<name>A0ABR4YIH9_9BACT</name>
<dbReference type="InterPro" id="IPR059000">
    <property type="entry name" value="ATPase_P-type_domA"/>
</dbReference>
<dbReference type="InterPro" id="IPR018303">
    <property type="entry name" value="ATPase_P-typ_P_site"/>
</dbReference>
<evidence type="ECO:0000256" key="6">
    <source>
        <dbReference type="ARBA" id="ARBA00022989"/>
    </source>
</evidence>
<evidence type="ECO:0000313" key="12">
    <source>
        <dbReference type="EMBL" id="KHE42055.1"/>
    </source>
</evidence>
<dbReference type="RefSeq" id="WP_035473148.1">
    <property type="nucleotide sequence ID" value="NZ_JRGF01000006.1"/>
</dbReference>
<feature type="domain" description="P-type ATPase A" evidence="11">
    <location>
        <begin position="124"/>
        <end position="215"/>
    </location>
</feature>
<dbReference type="InterPro" id="IPR023298">
    <property type="entry name" value="ATPase_P-typ_TM_dom_sf"/>
</dbReference>
<proteinExistence type="inferred from homology"/>
<dbReference type="InterPro" id="IPR023214">
    <property type="entry name" value="HAD_sf"/>
</dbReference>
<evidence type="ECO:0000256" key="1">
    <source>
        <dbReference type="ARBA" id="ARBA00004370"/>
    </source>
</evidence>
<feature type="transmembrane region" description="Helical" evidence="10">
    <location>
        <begin position="234"/>
        <end position="253"/>
    </location>
</feature>
<keyword evidence="10" id="KW-0547">Nucleotide-binding</keyword>
<keyword evidence="6 10" id="KW-1133">Transmembrane helix</keyword>
<dbReference type="Gene3D" id="3.40.1110.10">
    <property type="entry name" value="Calcium-transporting ATPase, cytoplasmic domain N"/>
    <property type="match status" value="1"/>
</dbReference>
<evidence type="ECO:0000256" key="10">
    <source>
        <dbReference type="RuleBase" id="RU362081"/>
    </source>
</evidence>
<dbReference type="InterPro" id="IPR036412">
    <property type="entry name" value="HAD-like_sf"/>
</dbReference>
<dbReference type="SUPFAM" id="SSF81665">
    <property type="entry name" value="Calcium ATPase, transmembrane domain M"/>
    <property type="match status" value="1"/>
</dbReference>
<dbReference type="Gene3D" id="2.70.150.10">
    <property type="entry name" value="Calcium-transporting ATPase, cytoplasmic transduction domain A"/>
    <property type="match status" value="1"/>
</dbReference>
<protein>
    <recommendedName>
        <fullName evidence="8">P-type Zn(2+) transporter</fullName>
        <ecNumber evidence="8">7.2.2.12</ecNumber>
    </recommendedName>
</protein>
<dbReference type="PRINTS" id="PR00119">
    <property type="entry name" value="CATATPASE"/>
</dbReference>
<dbReference type="EMBL" id="JRGF01000006">
    <property type="protein sequence ID" value="KHE42055.1"/>
    <property type="molecule type" value="Genomic_DNA"/>
</dbReference>
<comment type="catalytic activity">
    <reaction evidence="9">
        <text>Zn(2+)(in) + ATP + H2O = Zn(2+)(out) + ADP + phosphate + H(+)</text>
        <dbReference type="Rhea" id="RHEA:20621"/>
        <dbReference type="ChEBI" id="CHEBI:15377"/>
        <dbReference type="ChEBI" id="CHEBI:15378"/>
        <dbReference type="ChEBI" id="CHEBI:29105"/>
        <dbReference type="ChEBI" id="CHEBI:30616"/>
        <dbReference type="ChEBI" id="CHEBI:43474"/>
        <dbReference type="ChEBI" id="CHEBI:456216"/>
        <dbReference type="EC" id="7.2.2.12"/>
    </reaction>
</comment>
<reference evidence="12 13" key="1">
    <citation type="submission" date="2014-09" db="EMBL/GenBank/DDBJ databases">
        <title>Alistipes sp. 627, sp. nov., a novel member of the family Rikenellaceae isolated from human faeces.</title>
        <authorList>
            <person name="Shkoporov A.N."/>
            <person name="Chaplin A.V."/>
            <person name="Motuzova O.V."/>
            <person name="Kafarskaia L.I."/>
            <person name="Khokhlova E.V."/>
            <person name="Efimov B.A."/>
        </authorList>
    </citation>
    <scope>NUCLEOTIDE SEQUENCE [LARGE SCALE GENOMIC DNA]</scope>
    <source>
        <strain evidence="12 13">627</strain>
    </source>
</reference>
<organism evidence="12 13">
    <name type="scientific">Alistipes inops</name>
    <dbReference type="NCBI Taxonomy" id="1501391"/>
    <lineage>
        <taxon>Bacteria</taxon>
        <taxon>Pseudomonadati</taxon>
        <taxon>Bacteroidota</taxon>
        <taxon>Bacteroidia</taxon>
        <taxon>Bacteroidales</taxon>
        <taxon>Rikenellaceae</taxon>
        <taxon>Alistipes</taxon>
    </lineage>
</organism>
<keyword evidence="10" id="KW-0067">ATP-binding</keyword>
<dbReference type="Proteomes" id="UP000030889">
    <property type="component" value="Unassembled WGS sequence"/>
</dbReference>
<evidence type="ECO:0000259" key="11">
    <source>
        <dbReference type="Pfam" id="PF00122"/>
    </source>
</evidence>
<evidence type="ECO:0000313" key="13">
    <source>
        <dbReference type="Proteomes" id="UP000030889"/>
    </source>
</evidence>
<sequence>MNKGQKNTVVRIAASALLLGTAWLPLPSPALHIALCAAAYLVIGADILFRAVRNILHGKIFDENFLMSVATVGAFAIGEYPEAVAVMLFYQTGELFQDMAVVRSRKSIAALMDIRPDYANLEDARGELHRVAPDDVPAGSIIVTKPGEKIPLDGVIVAGSSTLDTAALTGESLPKEVTEHDIVLSGSLNMTGLLRIRTTGVYGESTVARILDLVENADTGKAATEKFITRFARYYTPAVVIAALLLAVVPPLLAGGDWLVWLNRALIFLVISCPCALVVSIPLTFFAGIGGASRKGILIKGSNHLETLARVRTVVFDKTGTLTEGSFTVTAVHPEIIPETALLETAALAESYSDHPVAASLRRAYARPLDKSRVSDMENFAGEGIRAKVDGHEVYAGNEKLMHRAGVVPKPCECKGTIIHLATDGSYAGHIVISDTVKPQSAAAIARLKSEGIEKVVMLTGDRPDVAEEVARHLGMDELYAGLLPADKVRRVDTLTASESKSARLAFVGDGINDAPVLKRADVGIAMGAAGSDAAIEAADVVLMDDNPLRIAEAVALSRRTMRIVMQNIVFAIGIKAAMLLLGAFGIANMWEAVFADVGVTVLAVLNSLRAMRSE</sequence>
<evidence type="ECO:0000256" key="7">
    <source>
        <dbReference type="ARBA" id="ARBA00023136"/>
    </source>
</evidence>
<dbReference type="InterPro" id="IPR027256">
    <property type="entry name" value="P-typ_ATPase_IB"/>
</dbReference>
<dbReference type="InterPro" id="IPR023299">
    <property type="entry name" value="ATPase_P-typ_cyto_dom_N"/>
</dbReference>
<evidence type="ECO:0000256" key="8">
    <source>
        <dbReference type="ARBA" id="ARBA00039097"/>
    </source>
</evidence>
<comment type="similarity">
    <text evidence="2 10">Belongs to the cation transport ATPase (P-type) (TC 3.A.3) family. Type IB subfamily.</text>
</comment>
<dbReference type="Pfam" id="PF00122">
    <property type="entry name" value="E1-E2_ATPase"/>
    <property type="match status" value="1"/>
</dbReference>
<comment type="subcellular location">
    <subcellularLocation>
        <location evidence="10">Cell membrane</location>
    </subcellularLocation>
    <subcellularLocation>
        <location evidence="1">Membrane</location>
    </subcellularLocation>
</comment>
<keyword evidence="13" id="KW-1185">Reference proteome</keyword>
<evidence type="ECO:0000256" key="2">
    <source>
        <dbReference type="ARBA" id="ARBA00006024"/>
    </source>
</evidence>
<keyword evidence="3 10" id="KW-0812">Transmembrane</keyword>